<organism evidence="2 3">
    <name type="scientific">Piscirickettsia salmonis</name>
    <dbReference type="NCBI Taxonomy" id="1238"/>
    <lineage>
        <taxon>Bacteria</taxon>
        <taxon>Pseudomonadati</taxon>
        <taxon>Pseudomonadota</taxon>
        <taxon>Gammaproteobacteria</taxon>
        <taxon>Thiotrichales</taxon>
        <taxon>Piscirickettsiaceae</taxon>
        <taxon>Piscirickettsia</taxon>
    </lineage>
</organism>
<dbReference type="GO" id="GO:0047429">
    <property type="term" value="F:nucleoside triphosphate diphosphatase activity"/>
    <property type="evidence" value="ECO:0007669"/>
    <property type="project" value="TreeGrafter"/>
</dbReference>
<dbReference type="EMBL" id="CP012508">
    <property type="protein sequence ID" value="ALB22170.1"/>
    <property type="molecule type" value="Genomic_DNA"/>
</dbReference>
<protein>
    <submittedName>
        <fullName evidence="2">Phosphoribosyl-ATP diphosphatase</fullName>
        <ecNumber evidence="2">3.6.1.31</ecNumber>
    </submittedName>
</protein>
<dbReference type="PANTHER" id="PTHR30522:SF0">
    <property type="entry name" value="NUCLEOSIDE TRIPHOSPHATE PYROPHOSPHOHYDROLASE"/>
    <property type="match status" value="1"/>
</dbReference>
<dbReference type="Pfam" id="PF03819">
    <property type="entry name" value="MazG"/>
    <property type="match status" value="1"/>
</dbReference>
<dbReference type="InterPro" id="IPR004518">
    <property type="entry name" value="MazG-like_dom"/>
</dbReference>
<dbReference type="GO" id="GO:0046052">
    <property type="term" value="P:UTP catabolic process"/>
    <property type="evidence" value="ECO:0007669"/>
    <property type="project" value="TreeGrafter"/>
</dbReference>
<proteinExistence type="predicted"/>
<dbReference type="GO" id="GO:0006203">
    <property type="term" value="P:dGTP catabolic process"/>
    <property type="evidence" value="ECO:0007669"/>
    <property type="project" value="TreeGrafter"/>
</dbReference>
<evidence type="ECO:0000313" key="2">
    <source>
        <dbReference type="EMBL" id="ALB22170.1"/>
    </source>
</evidence>
<feature type="domain" description="NTP pyrophosphohydrolase MazG-like" evidence="1">
    <location>
        <begin position="4"/>
        <end position="65"/>
    </location>
</feature>
<dbReference type="Gene3D" id="1.10.287.1080">
    <property type="entry name" value="MazG-like"/>
    <property type="match status" value="1"/>
</dbReference>
<dbReference type="PANTHER" id="PTHR30522">
    <property type="entry name" value="NUCLEOSIDE TRIPHOSPHATE PYROPHOSPHOHYDROLASE"/>
    <property type="match status" value="1"/>
</dbReference>
<dbReference type="GO" id="GO:0046076">
    <property type="term" value="P:dTTP catabolic process"/>
    <property type="evidence" value="ECO:0007669"/>
    <property type="project" value="TreeGrafter"/>
</dbReference>
<gene>
    <name evidence="2" type="ORF">KU39_987</name>
</gene>
<accession>A0AAC8ZNL6</accession>
<dbReference type="EC" id="3.6.1.31" evidence="2"/>
<dbReference type="GO" id="GO:0046061">
    <property type="term" value="P:dATP catabolic process"/>
    <property type="evidence" value="ECO:0007669"/>
    <property type="project" value="TreeGrafter"/>
</dbReference>
<dbReference type="InterPro" id="IPR011551">
    <property type="entry name" value="NTP_PyrPHydrolase_MazG"/>
</dbReference>
<reference evidence="2 3" key="1">
    <citation type="journal article" date="2014" name="Genome Announc.">
        <title>Comparative Genome Analysis of Two Isolates of the Fish Pathogen Piscirickettsia salmonis from Different Hosts Reveals Major Differences in Virulence-Associated Secretion Systems.</title>
        <authorList>
            <person name="Bohle H."/>
            <person name="Henriquez P."/>
            <person name="Grothusen H."/>
            <person name="Navas E."/>
            <person name="Sandoval A."/>
            <person name="Bustamante F."/>
            <person name="Bustos P."/>
            <person name="Mancilla M."/>
        </authorList>
    </citation>
    <scope>NUCLEOTIDE SEQUENCE [LARGE SCALE GENOMIC DNA]</scope>
    <source>
        <strain evidence="3">B1-32597</strain>
    </source>
</reference>
<keyword evidence="2" id="KW-0378">Hydrolase</keyword>
<name>A0AAC8ZNL6_PISSA</name>
<dbReference type="RefSeq" id="WP_017376064.1">
    <property type="nucleotide sequence ID" value="NZ_CP012508.1"/>
</dbReference>
<dbReference type="AlphaFoldDB" id="A0AAC8ZNL6"/>
<dbReference type="SUPFAM" id="SSF101386">
    <property type="entry name" value="all-alpha NTP pyrophosphatases"/>
    <property type="match status" value="1"/>
</dbReference>
<sequence length="66" mass="7399">MSEQSVDQLTAYIIEEAYELVTAVSTKNSLFIKDELADVLYQVLLQAHHQGISLGEVIGHLEKKLK</sequence>
<dbReference type="GO" id="GO:0046047">
    <property type="term" value="P:TTP catabolic process"/>
    <property type="evidence" value="ECO:0007669"/>
    <property type="project" value="TreeGrafter"/>
</dbReference>
<evidence type="ECO:0000259" key="1">
    <source>
        <dbReference type="Pfam" id="PF03819"/>
    </source>
</evidence>
<dbReference type="Proteomes" id="UP000029558">
    <property type="component" value="Chromosome"/>
</dbReference>
<dbReference type="GO" id="GO:0046081">
    <property type="term" value="P:dUTP catabolic process"/>
    <property type="evidence" value="ECO:0007669"/>
    <property type="project" value="TreeGrafter"/>
</dbReference>
<evidence type="ECO:0000313" key="3">
    <source>
        <dbReference type="Proteomes" id="UP000029558"/>
    </source>
</evidence>
<dbReference type="GO" id="GO:0004636">
    <property type="term" value="F:phosphoribosyl-ATP diphosphatase activity"/>
    <property type="evidence" value="ECO:0007669"/>
    <property type="project" value="UniProtKB-EC"/>
</dbReference>